<dbReference type="EMBL" id="HACA01017714">
    <property type="protein sequence ID" value="CDW35075.1"/>
    <property type="molecule type" value="Transcribed_RNA"/>
</dbReference>
<sequence>MKHFRLSKSNNAENQKYAVDDLFQTIPCSFYSNFVDVLFTKIIREKSVLPCKYYNYISGIFNRHLRELSLSDCNLFQDSSSVLEEFLTSSNQPVSNCKSLKIYKNVMALLDFDPLKLTHTLSSYFPNISVMIVQGLPSELDRWEVLNFIKKLVANSPFIQCLDLSGSNIDDKTCEIIGSSLNALHTLQLNNCLLTSAGVSNLLKNKNLVRLDCLRGIENLVRMVITSSDFKNQVVGLRHFILRNKKDIQFIDTVAKICPDIQEIKLHLNIDEMGFATKSHTIDEILMSIHVLFKHVKLDLNATFFNAFQFIQLKRLSIYGPLISRIRLIQVEYLHAISLEPLGKHCNNLKSISIYDPTVIGDEMFFEGVPSIDYDSGILYFPSLNELTYEGSTFDEKIGQLFFIHSQIEYCCLKITQNLSKNCLQTLIPKNALKKMILNIKCGLNDKERLDSFTNELNKLILTSKKMTKMQLYIKDKSVLEYINNMVRSNIIKHNWDLDFYSC</sequence>
<protein>
    <submittedName>
        <fullName evidence="1">Uncharacterized protein</fullName>
    </submittedName>
</protein>
<reference evidence="1" key="1">
    <citation type="submission" date="2014-05" db="EMBL/GenBank/DDBJ databases">
        <authorList>
            <person name="Chronopoulou M."/>
        </authorList>
    </citation>
    <scope>NUCLEOTIDE SEQUENCE</scope>
    <source>
        <tissue evidence="1">Whole organism</tissue>
    </source>
</reference>
<dbReference type="OrthoDB" id="27842at2759"/>
<accession>A0A0K2UAI1</accession>
<name>A0A0K2UAI1_LEPSM</name>
<organism evidence="1">
    <name type="scientific">Lepeophtheirus salmonis</name>
    <name type="common">Salmon louse</name>
    <name type="synonym">Caligus salmonis</name>
    <dbReference type="NCBI Taxonomy" id="72036"/>
    <lineage>
        <taxon>Eukaryota</taxon>
        <taxon>Metazoa</taxon>
        <taxon>Ecdysozoa</taxon>
        <taxon>Arthropoda</taxon>
        <taxon>Crustacea</taxon>
        <taxon>Multicrustacea</taxon>
        <taxon>Hexanauplia</taxon>
        <taxon>Copepoda</taxon>
        <taxon>Siphonostomatoida</taxon>
        <taxon>Caligidae</taxon>
        <taxon>Lepeophtheirus</taxon>
    </lineage>
</organism>
<dbReference type="Gene3D" id="3.80.10.10">
    <property type="entry name" value="Ribonuclease Inhibitor"/>
    <property type="match status" value="1"/>
</dbReference>
<dbReference type="SUPFAM" id="SSF52047">
    <property type="entry name" value="RNI-like"/>
    <property type="match status" value="1"/>
</dbReference>
<dbReference type="InterPro" id="IPR032675">
    <property type="entry name" value="LRR_dom_sf"/>
</dbReference>
<proteinExistence type="predicted"/>
<evidence type="ECO:0000313" key="1">
    <source>
        <dbReference type="EMBL" id="CDW35075.1"/>
    </source>
</evidence>
<dbReference type="AlphaFoldDB" id="A0A0K2UAI1"/>